<keyword evidence="12" id="KW-1185">Reference proteome</keyword>
<dbReference type="AlphaFoldDB" id="A0A5B7IXD5"/>
<gene>
    <name evidence="11" type="ORF">E2C01_079574</name>
</gene>
<evidence type="ECO:0000256" key="4">
    <source>
        <dbReference type="ARBA" id="ARBA00022692"/>
    </source>
</evidence>
<comment type="similarity">
    <text evidence="2">Belongs to the ABC transporter superfamily. ABCC family. Conjugate transporter (TC 3.A.1.208) subfamily.</text>
</comment>
<dbReference type="PANTHER" id="PTHR24223">
    <property type="entry name" value="ATP-BINDING CASSETTE SUB-FAMILY C"/>
    <property type="match status" value="1"/>
</dbReference>
<dbReference type="Proteomes" id="UP000324222">
    <property type="component" value="Unassembled WGS sequence"/>
</dbReference>
<protein>
    <submittedName>
        <fullName evidence="11">Putative multidrug resistance-associated protein</fullName>
    </submittedName>
</protein>
<evidence type="ECO:0000256" key="9">
    <source>
        <dbReference type="SAM" id="Phobius"/>
    </source>
</evidence>
<dbReference type="EMBL" id="VSRR010066528">
    <property type="protein sequence ID" value="MPC84824.1"/>
    <property type="molecule type" value="Genomic_DNA"/>
</dbReference>
<keyword evidence="5" id="KW-0547">Nucleotide-binding</keyword>
<feature type="transmembrane region" description="Helical" evidence="9">
    <location>
        <begin position="13"/>
        <end position="41"/>
    </location>
</feature>
<evidence type="ECO:0000256" key="2">
    <source>
        <dbReference type="ARBA" id="ARBA00009726"/>
    </source>
</evidence>
<keyword evidence="6" id="KW-0067">ATP-binding</keyword>
<accession>A0A5B7IXD5</accession>
<comment type="subcellular location">
    <subcellularLocation>
        <location evidence="1">Membrane</location>
        <topology evidence="1">Multi-pass membrane protein</topology>
    </subcellularLocation>
</comment>
<evidence type="ECO:0000256" key="8">
    <source>
        <dbReference type="ARBA" id="ARBA00023136"/>
    </source>
</evidence>
<sequence length="137" mass="15602">MCILCNLQIFLNFLGIIIIIALVNVWLLIPTVFLGMIFVYLRRFYLCSARDVKRLEGITRSPVFTHLSTSLQGLTTIRAFEMQQTFMDEFDSHQVRPTLQHTQCNFIGLGHNNKQTAPPAANLAPSCFPLLLTPKYV</sequence>
<evidence type="ECO:0000256" key="5">
    <source>
        <dbReference type="ARBA" id="ARBA00022741"/>
    </source>
</evidence>
<dbReference type="Pfam" id="PF00664">
    <property type="entry name" value="ABC_membrane"/>
    <property type="match status" value="1"/>
</dbReference>
<evidence type="ECO:0000313" key="12">
    <source>
        <dbReference type="Proteomes" id="UP000324222"/>
    </source>
</evidence>
<dbReference type="InterPro" id="IPR011527">
    <property type="entry name" value="ABC1_TM_dom"/>
</dbReference>
<dbReference type="PROSITE" id="PS50929">
    <property type="entry name" value="ABC_TM1F"/>
    <property type="match status" value="1"/>
</dbReference>
<dbReference type="SUPFAM" id="SSF90123">
    <property type="entry name" value="ABC transporter transmembrane region"/>
    <property type="match status" value="1"/>
</dbReference>
<evidence type="ECO:0000313" key="11">
    <source>
        <dbReference type="EMBL" id="MPC84824.1"/>
    </source>
</evidence>
<dbReference type="GO" id="GO:0140359">
    <property type="term" value="F:ABC-type transporter activity"/>
    <property type="evidence" value="ECO:0007669"/>
    <property type="project" value="InterPro"/>
</dbReference>
<dbReference type="GO" id="GO:0005524">
    <property type="term" value="F:ATP binding"/>
    <property type="evidence" value="ECO:0007669"/>
    <property type="project" value="UniProtKB-KW"/>
</dbReference>
<keyword evidence="8 9" id="KW-0472">Membrane</keyword>
<keyword evidence="4 9" id="KW-0812">Transmembrane</keyword>
<dbReference type="InterPro" id="IPR050173">
    <property type="entry name" value="ABC_transporter_C-like"/>
</dbReference>
<dbReference type="Gene3D" id="1.20.1560.10">
    <property type="entry name" value="ABC transporter type 1, transmembrane domain"/>
    <property type="match status" value="1"/>
</dbReference>
<evidence type="ECO:0000256" key="3">
    <source>
        <dbReference type="ARBA" id="ARBA00022448"/>
    </source>
</evidence>
<dbReference type="GO" id="GO:0016020">
    <property type="term" value="C:membrane"/>
    <property type="evidence" value="ECO:0007669"/>
    <property type="project" value="UniProtKB-SubCell"/>
</dbReference>
<dbReference type="OrthoDB" id="6500128at2759"/>
<dbReference type="InterPro" id="IPR036640">
    <property type="entry name" value="ABC1_TM_sf"/>
</dbReference>
<name>A0A5B7IXD5_PORTR</name>
<evidence type="ECO:0000256" key="7">
    <source>
        <dbReference type="ARBA" id="ARBA00022989"/>
    </source>
</evidence>
<proteinExistence type="inferred from homology"/>
<dbReference type="PANTHER" id="PTHR24223:SF456">
    <property type="entry name" value="MULTIDRUG RESISTANCE-ASSOCIATED PROTEIN LETHAL(2)03659"/>
    <property type="match status" value="1"/>
</dbReference>
<keyword evidence="7 9" id="KW-1133">Transmembrane helix</keyword>
<comment type="caution">
    <text evidence="11">The sequence shown here is derived from an EMBL/GenBank/DDBJ whole genome shotgun (WGS) entry which is preliminary data.</text>
</comment>
<organism evidence="11 12">
    <name type="scientific">Portunus trituberculatus</name>
    <name type="common">Swimming crab</name>
    <name type="synonym">Neptunus trituberculatus</name>
    <dbReference type="NCBI Taxonomy" id="210409"/>
    <lineage>
        <taxon>Eukaryota</taxon>
        <taxon>Metazoa</taxon>
        <taxon>Ecdysozoa</taxon>
        <taxon>Arthropoda</taxon>
        <taxon>Crustacea</taxon>
        <taxon>Multicrustacea</taxon>
        <taxon>Malacostraca</taxon>
        <taxon>Eumalacostraca</taxon>
        <taxon>Eucarida</taxon>
        <taxon>Decapoda</taxon>
        <taxon>Pleocyemata</taxon>
        <taxon>Brachyura</taxon>
        <taxon>Eubrachyura</taxon>
        <taxon>Portunoidea</taxon>
        <taxon>Portunidae</taxon>
        <taxon>Portuninae</taxon>
        <taxon>Portunus</taxon>
    </lineage>
</organism>
<evidence type="ECO:0000256" key="1">
    <source>
        <dbReference type="ARBA" id="ARBA00004141"/>
    </source>
</evidence>
<reference evidence="11 12" key="1">
    <citation type="submission" date="2019-05" db="EMBL/GenBank/DDBJ databases">
        <title>Another draft genome of Portunus trituberculatus and its Hox gene families provides insights of decapod evolution.</title>
        <authorList>
            <person name="Jeong J.-H."/>
            <person name="Song I."/>
            <person name="Kim S."/>
            <person name="Choi T."/>
            <person name="Kim D."/>
            <person name="Ryu S."/>
            <person name="Kim W."/>
        </authorList>
    </citation>
    <scope>NUCLEOTIDE SEQUENCE [LARGE SCALE GENOMIC DNA]</scope>
    <source>
        <tissue evidence="11">Muscle</tissue>
    </source>
</reference>
<keyword evidence="3" id="KW-0813">Transport</keyword>
<evidence type="ECO:0000256" key="6">
    <source>
        <dbReference type="ARBA" id="ARBA00022840"/>
    </source>
</evidence>
<feature type="domain" description="ABC transmembrane type-1" evidence="10">
    <location>
        <begin position="1"/>
        <end position="91"/>
    </location>
</feature>
<evidence type="ECO:0000259" key="10">
    <source>
        <dbReference type="PROSITE" id="PS50929"/>
    </source>
</evidence>